<dbReference type="STRING" id="1033802.SSPSH_001378"/>
<feature type="binding site" evidence="6">
    <location>
        <position position="198"/>
    </location>
    <ligand>
        <name>urate</name>
        <dbReference type="ChEBI" id="CHEBI:17775"/>
    </ligand>
</feature>
<evidence type="ECO:0000313" key="8">
    <source>
        <dbReference type="EMBL" id="ERJ19608.1"/>
    </source>
</evidence>
<feature type="binding site" evidence="6">
    <location>
        <position position="273"/>
    </location>
    <ligand>
        <name>O2</name>
        <dbReference type="ChEBI" id="CHEBI:15379"/>
    </ligand>
</feature>
<evidence type="ECO:0000256" key="7">
    <source>
        <dbReference type="RuleBase" id="RU004455"/>
    </source>
</evidence>
<keyword evidence="4 5" id="KW-0560">Oxidoreductase</keyword>
<reference evidence="8 9" key="2">
    <citation type="journal article" date="2013" name="PLoS ONE">
        <title>INDIGO - INtegrated Data Warehouse of MIcrobial GenOmes with Examples from the Red Sea Extremophiles.</title>
        <authorList>
            <person name="Alam I."/>
            <person name="Antunes A."/>
            <person name="Kamau A.A."/>
            <person name="Ba Alawi W."/>
            <person name="Kalkatawi M."/>
            <person name="Stingl U."/>
            <person name="Bajic V.B."/>
        </authorList>
    </citation>
    <scope>NUCLEOTIDE SEQUENCE [LARGE SCALE GENOMIC DNA]</scope>
    <source>
        <strain evidence="8 9">E1L3A</strain>
    </source>
</reference>
<keyword evidence="9" id="KW-1185">Reference proteome</keyword>
<dbReference type="GO" id="GO:0006145">
    <property type="term" value="P:purine nucleobase catabolic process"/>
    <property type="evidence" value="ECO:0007669"/>
    <property type="project" value="TreeGrafter"/>
</dbReference>
<dbReference type="eggNOG" id="COG3648">
    <property type="taxonomic scope" value="Bacteria"/>
</dbReference>
<protein>
    <recommendedName>
        <fullName evidence="5 7">Uricase</fullName>
        <ecNumber evidence="5 7">1.7.3.3</ecNumber>
    </recommendedName>
    <alternativeName>
        <fullName evidence="5">Urate oxidase</fullName>
    </alternativeName>
</protein>
<name>U2FZV1_9GAMM</name>
<comment type="pathway">
    <text evidence="1 5">Purine metabolism; urate degradation; (S)-allantoin from urate: step 1/3.</text>
</comment>
<dbReference type="PANTHER" id="PTHR42874">
    <property type="entry name" value="URICASE"/>
    <property type="match status" value="1"/>
</dbReference>
<feature type="binding site" evidence="6">
    <location>
        <position position="181"/>
    </location>
    <ligand>
        <name>5-hydroxyisourate</name>
        <dbReference type="ChEBI" id="CHEBI:18072"/>
    </ligand>
</feature>
<evidence type="ECO:0000256" key="1">
    <source>
        <dbReference type="ARBA" id="ARBA00004831"/>
    </source>
</evidence>
<dbReference type="SUPFAM" id="SSF55620">
    <property type="entry name" value="Tetrahydrobiopterin biosynthesis enzymes-like"/>
    <property type="match status" value="2"/>
</dbReference>
<evidence type="ECO:0000256" key="6">
    <source>
        <dbReference type="PIRSR" id="PIRSR000241-2"/>
    </source>
</evidence>
<feature type="binding site" evidence="6">
    <location>
        <position position="70"/>
    </location>
    <ligand>
        <name>urate</name>
        <dbReference type="ChEBI" id="CHEBI:17775"/>
    </ligand>
</feature>
<dbReference type="GO" id="GO:0019628">
    <property type="term" value="P:urate catabolic process"/>
    <property type="evidence" value="ECO:0007669"/>
    <property type="project" value="UniProtKB-UniPathway"/>
</dbReference>
<dbReference type="Gene3D" id="3.10.270.10">
    <property type="entry name" value="Urate Oxidase"/>
    <property type="match status" value="1"/>
</dbReference>
<comment type="catalytic activity">
    <reaction evidence="5 7">
        <text>urate + O2 + H2O = 5-hydroxyisourate + H2O2</text>
        <dbReference type="Rhea" id="RHEA:21368"/>
        <dbReference type="ChEBI" id="CHEBI:15377"/>
        <dbReference type="ChEBI" id="CHEBI:15379"/>
        <dbReference type="ChEBI" id="CHEBI:16240"/>
        <dbReference type="ChEBI" id="CHEBI:17775"/>
        <dbReference type="ChEBI" id="CHEBI:18072"/>
        <dbReference type="EC" id="1.7.3.3"/>
    </reaction>
</comment>
<dbReference type="PANTHER" id="PTHR42874:SF1">
    <property type="entry name" value="URICASE"/>
    <property type="match status" value="1"/>
</dbReference>
<dbReference type="PRINTS" id="PR00093">
    <property type="entry name" value="URICASE"/>
</dbReference>
<feature type="binding site" evidence="6">
    <location>
        <position position="181"/>
    </location>
    <ligand>
        <name>urate</name>
        <dbReference type="ChEBI" id="CHEBI:17775"/>
    </ligand>
</feature>
<reference evidence="8 9" key="1">
    <citation type="journal article" date="2011" name="J. Bacteriol.">
        <title>Genome sequence of Salinisphaera shabanensis, a gammaproteobacterium from the harsh, variable environment of the brine-seawater interface of the Shaban Deep in the Red Sea.</title>
        <authorList>
            <person name="Antunes A."/>
            <person name="Alam I."/>
            <person name="Bajic V.B."/>
            <person name="Stingl U."/>
        </authorList>
    </citation>
    <scope>NUCLEOTIDE SEQUENCE [LARGE SCALE GENOMIC DNA]</scope>
    <source>
        <strain evidence="8 9">E1L3A</strain>
    </source>
</reference>
<dbReference type="GO" id="GO:0004846">
    <property type="term" value="F:urate oxidase activity"/>
    <property type="evidence" value="ECO:0007669"/>
    <property type="project" value="UniProtKB-EC"/>
</dbReference>
<dbReference type="UniPathway" id="UPA00394">
    <property type="reaction ID" value="UER00650"/>
</dbReference>
<feature type="binding site" evidence="6">
    <location>
        <position position="273"/>
    </location>
    <ligand>
        <name>5-hydroxyisourate</name>
        <dbReference type="ChEBI" id="CHEBI:18072"/>
    </ligand>
</feature>
<dbReference type="OrthoDB" id="9809009at2"/>
<dbReference type="NCBIfam" id="TIGR03383">
    <property type="entry name" value="urate_oxi"/>
    <property type="match status" value="1"/>
</dbReference>
<accession>U2FZV1</accession>
<organism evidence="8 9">
    <name type="scientific">Salinisphaera shabanensis E1L3A</name>
    <dbReference type="NCBI Taxonomy" id="1033802"/>
    <lineage>
        <taxon>Bacteria</taxon>
        <taxon>Pseudomonadati</taxon>
        <taxon>Pseudomonadota</taxon>
        <taxon>Gammaproteobacteria</taxon>
        <taxon>Salinisphaerales</taxon>
        <taxon>Salinisphaeraceae</taxon>
        <taxon>Salinisphaera</taxon>
    </lineage>
</organism>
<sequence length="309" mass="34919">MNITHIEYGKCAVTMYRSYAAPLTGITPIPESGFTGRANRLFAVDVEVHVLGDHFEAAYTKGDNQAVVATDTMKNFILKQGLAFEGATIEGLLHFLATRFLDTYADMAGMKILGREQPFMAAQVPDSQGGLEASDRLFSRSRDDFGYAEMTVMRGAQAHEITAQRSGRLGMQLIKLTGSSFMNFPRDEHTTLPERRDRPLFIYLDVYWRYRQAANAVASDHRDYVDAQQLRDLLQVVFHEFNSLSIQHLVHAMGERIFARYPQLGELHFEAQNRLWDTAFEADDGHAKTYCDPRPPYGHIMLTVTPDDG</sequence>
<proteinExistence type="inferred from homology"/>
<feature type="binding site" evidence="6">
    <location>
        <position position="70"/>
    </location>
    <ligand>
        <name>5-hydroxyisourate</name>
        <dbReference type="ChEBI" id="CHEBI:18072"/>
    </ligand>
</feature>
<evidence type="ECO:0000256" key="2">
    <source>
        <dbReference type="ARBA" id="ARBA00009760"/>
    </source>
</evidence>
<keyword evidence="3 5" id="KW-0659">Purine metabolism</keyword>
<dbReference type="PIRSF" id="PIRSF000241">
    <property type="entry name" value="Urate_oxidase"/>
    <property type="match status" value="1"/>
</dbReference>
<dbReference type="EMBL" id="AFNV02000008">
    <property type="protein sequence ID" value="ERJ19608.1"/>
    <property type="molecule type" value="Genomic_DNA"/>
</dbReference>
<dbReference type="InterPro" id="IPR002042">
    <property type="entry name" value="Uricase"/>
</dbReference>
<dbReference type="RefSeq" id="WP_006912873.1">
    <property type="nucleotide sequence ID" value="NZ_AFNV02000008.1"/>
</dbReference>
<evidence type="ECO:0000256" key="5">
    <source>
        <dbReference type="PIRNR" id="PIRNR000241"/>
    </source>
</evidence>
<dbReference type="Pfam" id="PF01014">
    <property type="entry name" value="Uricase"/>
    <property type="match status" value="1"/>
</dbReference>
<feature type="binding site" evidence="6">
    <location>
        <position position="198"/>
    </location>
    <ligand>
        <name>5-hydroxyisourate</name>
        <dbReference type="ChEBI" id="CHEBI:18072"/>
    </ligand>
</feature>
<feature type="binding site" evidence="6">
    <location>
        <position position="71"/>
    </location>
    <ligand>
        <name>urate</name>
        <dbReference type="ChEBI" id="CHEBI:17775"/>
    </ligand>
</feature>
<feature type="binding site" evidence="6">
    <location>
        <position position="70"/>
    </location>
    <ligand>
        <name>O2</name>
        <dbReference type="ChEBI" id="CHEBI:15379"/>
    </ligand>
</feature>
<feature type="binding site" evidence="6">
    <location>
        <position position="247"/>
    </location>
    <ligand>
        <name>urate</name>
        <dbReference type="ChEBI" id="CHEBI:17775"/>
    </ligand>
</feature>
<comment type="caution">
    <text evidence="8">The sequence shown here is derived from an EMBL/GenBank/DDBJ whole genome shotgun (WGS) entry which is preliminary data.</text>
</comment>
<feature type="binding site" evidence="6">
    <location>
        <position position="71"/>
    </location>
    <ligand>
        <name>5-hydroxyisourate</name>
        <dbReference type="ChEBI" id="CHEBI:18072"/>
    </ligand>
</feature>
<gene>
    <name evidence="8" type="primary">pucL</name>
    <name evidence="8" type="ORF">SSPSH_001378</name>
</gene>
<comment type="function">
    <text evidence="5 7">Catalyzes the oxidation of uric acid to 5-hydroxyisourate, which is further processed to form (S)-allantoin.</text>
</comment>
<comment type="similarity">
    <text evidence="2 5 7">Belongs to the uricase family.</text>
</comment>
<dbReference type="AlphaFoldDB" id="U2FZV1"/>
<feature type="binding site" evidence="6">
    <location>
        <position position="247"/>
    </location>
    <ligand>
        <name>5-hydroxyisourate</name>
        <dbReference type="ChEBI" id="CHEBI:18072"/>
    </ligand>
</feature>
<evidence type="ECO:0000256" key="4">
    <source>
        <dbReference type="ARBA" id="ARBA00023002"/>
    </source>
</evidence>
<feature type="binding site" evidence="6">
    <location>
        <position position="273"/>
    </location>
    <ligand>
        <name>urate</name>
        <dbReference type="ChEBI" id="CHEBI:17775"/>
    </ligand>
</feature>
<dbReference type="Proteomes" id="UP000006242">
    <property type="component" value="Unassembled WGS sequence"/>
</dbReference>
<evidence type="ECO:0000313" key="9">
    <source>
        <dbReference type="Proteomes" id="UP000006242"/>
    </source>
</evidence>
<evidence type="ECO:0000256" key="3">
    <source>
        <dbReference type="ARBA" id="ARBA00022631"/>
    </source>
</evidence>
<dbReference type="EC" id="1.7.3.3" evidence="5 7"/>